<dbReference type="GO" id="GO:0006633">
    <property type="term" value="P:fatty acid biosynthetic process"/>
    <property type="evidence" value="ECO:0007669"/>
    <property type="project" value="UniProtKB-KW"/>
</dbReference>
<protein>
    <recommendedName>
        <fullName evidence="2">very-long-chain 3-oxoacyl-CoA synthase</fullName>
        <ecNumber evidence="2">2.3.1.199</ecNumber>
    </recommendedName>
</protein>
<dbReference type="AlphaFoldDB" id="A0A8C2Y554"/>
<feature type="transmembrane region" description="Helical" evidence="11">
    <location>
        <begin position="22"/>
        <end position="44"/>
    </location>
</feature>
<proteinExistence type="predicted"/>
<dbReference type="Proteomes" id="UP000694412">
    <property type="component" value="Chromosome Z"/>
</dbReference>
<evidence type="ECO:0000256" key="2">
    <source>
        <dbReference type="ARBA" id="ARBA00012307"/>
    </source>
</evidence>
<keyword evidence="3" id="KW-0444">Lipid biosynthesis</keyword>
<evidence type="ECO:0000256" key="7">
    <source>
        <dbReference type="ARBA" id="ARBA00022989"/>
    </source>
</evidence>
<evidence type="ECO:0000256" key="5">
    <source>
        <dbReference type="ARBA" id="ARBA00022692"/>
    </source>
</evidence>
<keyword evidence="7 11" id="KW-1133">Transmembrane helix</keyword>
<name>A0A8C2Y554_COTJA</name>
<evidence type="ECO:0000256" key="8">
    <source>
        <dbReference type="ARBA" id="ARBA00023098"/>
    </source>
</evidence>
<keyword evidence="6" id="KW-0276">Fatty acid metabolism</keyword>
<sequence length="100" mass="11162">AFFSDTFLIFISEGHGTAPASLLMRFTTATVACVYFVLSLGSQVMANRKPLNVKKFMALYNFFLVGLSLYIAYEFQTKLILFAALAKAARIFELLSLFLS</sequence>
<keyword evidence="5 11" id="KW-0812">Transmembrane</keyword>
<evidence type="ECO:0000256" key="9">
    <source>
        <dbReference type="ARBA" id="ARBA00023136"/>
    </source>
</evidence>
<evidence type="ECO:0000256" key="3">
    <source>
        <dbReference type="ARBA" id="ARBA00022516"/>
    </source>
</evidence>
<evidence type="ECO:0000256" key="1">
    <source>
        <dbReference type="ARBA" id="ARBA00004141"/>
    </source>
</evidence>
<organism evidence="12 13">
    <name type="scientific">Coturnix japonica</name>
    <name type="common">Japanese quail</name>
    <name type="synonym">Coturnix coturnix japonica</name>
    <dbReference type="NCBI Taxonomy" id="93934"/>
    <lineage>
        <taxon>Eukaryota</taxon>
        <taxon>Metazoa</taxon>
        <taxon>Chordata</taxon>
        <taxon>Craniata</taxon>
        <taxon>Vertebrata</taxon>
        <taxon>Euteleostomi</taxon>
        <taxon>Archelosauria</taxon>
        <taxon>Archosauria</taxon>
        <taxon>Dinosauria</taxon>
        <taxon>Saurischia</taxon>
        <taxon>Theropoda</taxon>
        <taxon>Coelurosauria</taxon>
        <taxon>Aves</taxon>
        <taxon>Neognathae</taxon>
        <taxon>Galloanserae</taxon>
        <taxon>Galliformes</taxon>
        <taxon>Phasianidae</taxon>
        <taxon>Perdicinae</taxon>
        <taxon>Coturnix</taxon>
    </lineage>
</organism>
<keyword evidence="8" id="KW-0443">Lipid metabolism</keyword>
<keyword evidence="4" id="KW-0808">Transferase</keyword>
<keyword evidence="10" id="KW-0275">Fatty acid biosynthesis</keyword>
<evidence type="ECO:0000256" key="10">
    <source>
        <dbReference type="ARBA" id="ARBA00023160"/>
    </source>
</evidence>
<reference evidence="12" key="1">
    <citation type="submission" date="2015-11" db="EMBL/GenBank/DDBJ databases">
        <authorList>
            <consortium name="International Coturnix japonica Genome Analysis Consortium"/>
            <person name="Warren W."/>
            <person name="Burt D.W."/>
            <person name="Antin P.B."/>
            <person name="Lanford R."/>
            <person name="Gros J."/>
            <person name="Wilson R.K."/>
        </authorList>
    </citation>
    <scope>NUCLEOTIDE SEQUENCE [LARGE SCALE GENOMIC DNA]</scope>
</reference>
<reference evidence="12" key="3">
    <citation type="submission" date="2025-09" db="UniProtKB">
        <authorList>
            <consortium name="Ensembl"/>
        </authorList>
    </citation>
    <scope>IDENTIFICATION</scope>
</reference>
<evidence type="ECO:0000313" key="13">
    <source>
        <dbReference type="Proteomes" id="UP000694412"/>
    </source>
</evidence>
<dbReference type="Ensembl" id="ENSCJPT00005002115.1">
    <property type="protein sequence ID" value="ENSCJPP00005001236.1"/>
    <property type="gene ID" value="ENSCJPG00005001299.1"/>
</dbReference>
<dbReference type="InterPro" id="IPR002076">
    <property type="entry name" value="ELO_fam"/>
</dbReference>
<keyword evidence="9 11" id="KW-0472">Membrane</keyword>
<evidence type="ECO:0000256" key="4">
    <source>
        <dbReference type="ARBA" id="ARBA00022679"/>
    </source>
</evidence>
<dbReference type="Pfam" id="PF01151">
    <property type="entry name" value="ELO"/>
    <property type="match status" value="1"/>
</dbReference>
<evidence type="ECO:0000256" key="6">
    <source>
        <dbReference type="ARBA" id="ARBA00022832"/>
    </source>
</evidence>
<dbReference type="EC" id="2.3.1.199" evidence="2"/>
<keyword evidence="13" id="KW-1185">Reference proteome</keyword>
<dbReference type="GO" id="GO:0009922">
    <property type="term" value="F:fatty acid elongase activity"/>
    <property type="evidence" value="ECO:0007669"/>
    <property type="project" value="UniProtKB-EC"/>
</dbReference>
<feature type="transmembrane region" description="Helical" evidence="11">
    <location>
        <begin position="56"/>
        <end position="73"/>
    </location>
</feature>
<accession>A0A8C2Y554</accession>
<evidence type="ECO:0000256" key="11">
    <source>
        <dbReference type="SAM" id="Phobius"/>
    </source>
</evidence>
<dbReference type="GO" id="GO:0016020">
    <property type="term" value="C:membrane"/>
    <property type="evidence" value="ECO:0007669"/>
    <property type="project" value="UniProtKB-SubCell"/>
</dbReference>
<comment type="subcellular location">
    <subcellularLocation>
        <location evidence="1">Membrane</location>
        <topology evidence="1">Multi-pass membrane protein</topology>
    </subcellularLocation>
</comment>
<evidence type="ECO:0000313" key="12">
    <source>
        <dbReference type="Ensembl" id="ENSCJPP00005001236.1"/>
    </source>
</evidence>
<reference evidence="12" key="2">
    <citation type="submission" date="2025-08" db="UniProtKB">
        <authorList>
            <consortium name="Ensembl"/>
        </authorList>
    </citation>
    <scope>IDENTIFICATION</scope>
</reference>